<comment type="subcellular location">
    <subcellularLocation>
        <location evidence="8">Cell inner membrane</location>
        <topology evidence="8">Multi-pass membrane protein</topology>
    </subcellularLocation>
    <subcellularLocation>
        <location evidence="1">Cell membrane</location>
        <topology evidence="1">Multi-pass membrane protein</topology>
    </subcellularLocation>
</comment>
<evidence type="ECO:0000256" key="4">
    <source>
        <dbReference type="ARBA" id="ARBA00022475"/>
    </source>
</evidence>
<comment type="similarity">
    <text evidence="2 8">Belongs to the major facilitator superfamily. Bcr/CmlA family.</text>
</comment>
<evidence type="ECO:0000256" key="7">
    <source>
        <dbReference type="ARBA" id="ARBA00023136"/>
    </source>
</evidence>
<name>A0ABT5NUD3_9PSED</name>
<feature type="transmembrane region" description="Helical" evidence="8">
    <location>
        <begin position="46"/>
        <end position="68"/>
    </location>
</feature>
<keyword evidence="6 8" id="KW-1133">Transmembrane helix</keyword>
<keyword evidence="7 8" id="KW-0472">Membrane</keyword>
<evidence type="ECO:0000313" key="10">
    <source>
        <dbReference type="EMBL" id="MDD0991781.1"/>
    </source>
</evidence>
<feature type="transmembrane region" description="Helical" evidence="8">
    <location>
        <begin position="310"/>
        <end position="334"/>
    </location>
</feature>
<dbReference type="Proteomes" id="UP001148203">
    <property type="component" value="Unassembled WGS sequence"/>
</dbReference>
<keyword evidence="4" id="KW-1003">Cell membrane</keyword>
<gene>
    <name evidence="10" type="ORF">M5G11_14650</name>
</gene>
<feature type="transmembrane region" description="Helical" evidence="8">
    <location>
        <begin position="249"/>
        <end position="272"/>
    </location>
</feature>
<feature type="transmembrane region" description="Helical" evidence="8">
    <location>
        <begin position="222"/>
        <end position="243"/>
    </location>
</feature>
<evidence type="ECO:0000313" key="11">
    <source>
        <dbReference type="Proteomes" id="UP001148203"/>
    </source>
</evidence>
<feature type="transmembrane region" description="Helical" evidence="8">
    <location>
        <begin position="104"/>
        <end position="126"/>
    </location>
</feature>
<evidence type="ECO:0000256" key="6">
    <source>
        <dbReference type="ARBA" id="ARBA00022989"/>
    </source>
</evidence>
<evidence type="ECO:0000256" key="8">
    <source>
        <dbReference type="RuleBase" id="RU365088"/>
    </source>
</evidence>
<dbReference type="Pfam" id="PF07690">
    <property type="entry name" value="MFS_1"/>
    <property type="match status" value="1"/>
</dbReference>
<dbReference type="InterPro" id="IPR020846">
    <property type="entry name" value="MFS_dom"/>
</dbReference>
<keyword evidence="8" id="KW-0997">Cell inner membrane</keyword>
<feature type="transmembrane region" description="Helical" evidence="8">
    <location>
        <begin position="138"/>
        <end position="162"/>
    </location>
</feature>
<dbReference type="SUPFAM" id="SSF103473">
    <property type="entry name" value="MFS general substrate transporter"/>
    <property type="match status" value="1"/>
</dbReference>
<evidence type="ECO:0000256" key="5">
    <source>
        <dbReference type="ARBA" id="ARBA00022692"/>
    </source>
</evidence>
<evidence type="ECO:0000256" key="2">
    <source>
        <dbReference type="ARBA" id="ARBA00006236"/>
    </source>
</evidence>
<feature type="transmembrane region" description="Helical" evidence="8">
    <location>
        <begin position="346"/>
        <end position="368"/>
    </location>
</feature>
<feature type="transmembrane region" description="Helical" evidence="8">
    <location>
        <begin position="168"/>
        <end position="188"/>
    </location>
</feature>
<evidence type="ECO:0000256" key="1">
    <source>
        <dbReference type="ARBA" id="ARBA00004651"/>
    </source>
</evidence>
<dbReference type="PROSITE" id="PS50850">
    <property type="entry name" value="MFS"/>
    <property type="match status" value="1"/>
</dbReference>
<feature type="transmembrane region" description="Helical" evidence="8">
    <location>
        <begin position="284"/>
        <end position="304"/>
    </location>
</feature>
<dbReference type="InterPro" id="IPR011701">
    <property type="entry name" value="MFS"/>
</dbReference>
<evidence type="ECO:0000256" key="3">
    <source>
        <dbReference type="ARBA" id="ARBA00022448"/>
    </source>
</evidence>
<dbReference type="EMBL" id="JAMDGY010000037">
    <property type="protein sequence ID" value="MDD0991781.1"/>
    <property type="molecule type" value="Genomic_DNA"/>
</dbReference>
<evidence type="ECO:0000259" key="9">
    <source>
        <dbReference type="PROSITE" id="PS50850"/>
    </source>
</evidence>
<comment type="caution">
    <text evidence="10">The sequence shown here is derived from an EMBL/GenBank/DDBJ whole genome shotgun (WGS) entry which is preliminary data.</text>
</comment>
<dbReference type="RefSeq" id="WP_273910290.1">
    <property type="nucleotide sequence ID" value="NZ_JAMDGX010000025.1"/>
</dbReference>
<dbReference type="Gene3D" id="1.20.1720.10">
    <property type="entry name" value="Multidrug resistance protein D"/>
    <property type="match status" value="1"/>
</dbReference>
<organism evidence="10 11">
    <name type="scientific">Pseudomonas fontis</name>
    <dbReference type="NCBI Taxonomy" id="2942633"/>
    <lineage>
        <taxon>Bacteria</taxon>
        <taxon>Pseudomonadati</taxon>
        <taxon>Pseudomonadota</taxon>
        <taxon>Gammaproteobacteria</taxon>
        <taxon>Pseudomonadales</taxon>
        <taxon>Pseudomonadaceae</taxon>
        <taxon>Pseudomonas</taxon>
    </lineage>
</organism>
<dbReference type="PANTHER" id="PTHR23502:SF132">
    <property type="entry name" value="POLYAMINE TRANSPORTER 2-RELATED"/>
    <property type="match status" value="1"/>
</dbReference>
<feature type="transmembrane region" description="Helical" evidence="8">
    <location>
        <begin position="80"/>
        <end position="98"/>
    </location>
</feature>
<accession>A0ABT5NUD3</accession>
<feature type="transmembrane region" description="Helical" evidence="8">
    <location>
        <begin position="374"/>
        <end position="392"/>
    </location>
</feature>
<sequence length="407" mass="41719">MNTPSATPAPPLKFAIALALIGALGPSAIDMYLASMPSIALEYGTSYAGVQLTLTVFLLALGAGQLLFGPVVDVLGRRRPLLVGLLVFVLSSLLAARADSLDALLIARFIQGLGSALTLVVIMSMVRDVAEGARAAQIFALLMTIIGLSPVIAPALGGIIGAGYGWRAIMLTLAALGALVLLNATWVLKETLPADKRLAWSQVNVLSTYLRIARDANFLRPALALSAVFFFLFAYIAGAAYVYQSHFGLSVKAFGLLFGATGVAVLLGAFSAGRLVARKGLARLAQWGAGCMVLGALLVLLGALTSAGLAGIVAGMFVAMFGLGIAEAALMALVMGSQSRALGSTAALLGALQMSISSLATPLSGIIAPLGSGYWAILLALSAMVVAVLVRASTRGLPIELNSLADH</sequence>
<dbReference type="NCBIfam" id="TIGR00710">
    <property type="entry name" value="efflux_Bcr_CflA"/>
    <property type="match status" value="1"/>
</dbReference>
<keyword evidence="11" id="KW-1185">Reference proteome</keyword>
<dbReference type="PANTHER" id="PTHR23502">
    <property type="entry name" value="MAJOR FACILITATOR SUPERFAMILY"/>
    <property type="match status" value="1"/>
</dbReference>
<keyword evidence="5 8" id="KW-0812">Transmembrane</keyword>
<keyword evidence="3 8" id="KW-0813">Transport</keyword>
<proteinExistence type="inferred from homology"/>
<dbReference type="InterPro" id="IPR004812">
    <property type="entry name" value="Efflux_drug-R_Bcr/CmlA"/>
</dbReference>
<feature type="transmembrane region" description="Helical" evidence="8">
    <location>
        <begin position="12"/>
        <end position="34"/>
    </location>
</feature>
<dbReference type="InterPro" id="IPR036259">
    <property type="entry name" value="MFS_trans_sf"/>
</dbReference>
<feature type="domain" description="Major facilitator superfamily (MFS) profile" evidence="9">
    <location>
        <begin position="11"/>
        <end position="395"/>
    </location>
</feature>
<reference evidence="10 11" key="1">
    <citation type="submission" date="2022-05" db="EMBL/GenBank/DDBJ databases">
        <title>Novel Pseudomonas spp. Isolated from a Rainbow Trout Aquaculture Facility.</title>
        <authorList>
            <person name="Testerman T."/>
            <person name="Graf J."/>
        </authorList>
    </citation>
    <scope>NUCLEOTIDE SEQUENCE [LARGE SCALE GENOMIC DNA]</scope>
    <source>
        <strain evidence="10 11">ID681</strain>
    </source>
</reference>
<protein>
    <recommendedName>
        <fullName evidence="8">Bcr/CflA family efflux transporter</fullName>
    </recommendedName>
</protein>